<dbReference type="EMBL" id="JAVBVO010000003">
    <property type="protein sequence ID" value="MDZ5758080.1"/>
    <property type="molecule type" value="Genomic_DNA"/>
</dbReference>
<protein>
    <recommendedName>
        <fullName evidence="3">Protein NO VEIN C-terminal domain-containing protein</fullName>
    </recommendedName>
</protein>
<name>A0AAW9K0L5_CARML</name>
<dbReference type="Proteomes" id="UP001290462">
    <property type="component" value="Unassembled WGS sequence"/>
</dbReference>
<gene>
    <name evidence="1" type="ORF">RAK27_05355</name>
</gene>
<proteinExistence type="predicted"/>
<dbReference type="AlphaFoldDB" id="A0AAW9K0L5"/>
<evidence type="ECO:0008006" key="3">
    <source>
        <dbReference type="Google" id="ProtNLM"/>
    </source>
</evidence>
<sequence length="155" mass="18087">MAKTELTKKAEKLLYSYTNKLGTFGCFEVTIGFNGEYRGGIERVDYMTYSTKGEFRCYEIKVTESDFNSAAKVSFLGHYNYYVMPKELYEKLKEKQKIPWGIGVIIFSNDYYMECLKKPTKKQVSLGMGTVLMESMVRSLSRETSKFYEVQGYWE</sequence>
<comment type="caution">
    <text evidence="1">The sequence shown here is derived from an EMBL/GenBank/DDBJ whole genome shotgun (WGS) entry which is preliminary data.</text>
</comment>
<organism evidence="1 2">
    <name type="scientific">Carnobacterium maltaromaticum</name>
    <name type="common">Carnobacterium piscicola</name>
    <dbReference type="NCBI Taxonomy" id="2751"/>
    <lineage>
        <taxon>Bacteria</taxon>
        <taxon>Bacillati</taxon>
        <taxon>Bacillota</taxon>
        <taxon>Bacilli</taxon>
        <taxon>Lactobacillales</taxon>
        <taxon>Carnobacteriaceae</taxon>
        <taxon>Carnobacterium</taxon>
    </lineage>
</organism>
<accession>A0AAW9K0L5</accession>
<evidence type="ECO:0000313" key="2">
    <source>
        <dbReference type="Proteomes" id="UP001290462"/>
    </source>
</evidence>
<reference evidence="1" key="1">
    <citation type="submission" date="2023-08" db="EMBL/GenBank/DDBJ databases">
        <title>Genomic characterization of piscicolin 126 produced by Carnobacterium maltaromaticum CM22 strain isolated from salmon (Salmo salar).</title>
        <authorList>
            <person name="Gonzalez-Gragera E."/>
            <person name="Garcia-Lopez J.D."/>
            <person name="Teso-Perez C."/>
            <person name="Gimenez-Hernandez I."/>
            <person name="Peralta-Sanchez J.M."/>
            <person name="Valdivia E."/>
            <person name="Montalban-Lopez M."/>
            <person name="Martin-Platero A.M."/>
            <person name="Banos A."/>
            <person name="Martinez-Bueno M."/>
        </authorList>
    </citation>
    <scope>NUCLEOTIDE SEQUENCE</scope>
    <source>
        <strain evidence="1">CM22</strain>
    </source>
</reference>
<dbReference type="RefSeq" id="WP_322808656.1">
    <property type="nucleotide sequence ID" value="NZ_JAVBVO010000003.1"/>
</dbReference>
<evidence type="ECO:0000313" key="1">
    <source>
        <dbReference type="EMBL" id="MDZ5758080.1"/>
    </source>
</evidence>